<feature type="domain" description="Non-haem dioxygenase N-terminal" evidence="6">
    <location>
        <begin position="17"/>
        <end position="142"/>
    </location>
</feature>
<dbReference type="GO" id="GO:0016491">
    <property type="term" value="F:oxidoreductase activity"/>
    <property type="evidence" value="ECO:0007669"/>
    <property type="project" value="UniProtKB-KW"/>
</dbReference>
<dbReference type="InterPro" id="IPR027443">
    <property type="entry name" value="IPNS-like_sf"/>
</dbReference>
<evidence type="ECO:0000256" key="2">
    <source>
        <dbReference type="ARBA" id="ARBA00023002"/>
    </source>
</evidence>
<dbReference type="OrthoDB" id="3832628at2759"/>
<name>A0A4U0UMC9_9PEZI</name>
<dbReference type="InterPro" id="IPR026992">
    <property type="entry name" value="DIOX_N"/>
</dbReference>
<gene>
    <name evidence="7" type="ORF">B0A54_12722</name>
</gene>
<evidence type="ECO:0000256" key="4">
    <source>
        <dbReference type="SAM" id="MobiDB-lite"/>
    </source>
</evidence>
<keyword evidence="3" id="KW-0408">Iron</keyword>
<feature type="domain" description="LDB19 N-terminal" evidence="5">
    <location>
        <begin position="364"/>
        <end position="535"/>
    </location>
</feature>
<evidence type="ECO:0008006" key="9">
    <source>
        <dbReference type="Google" id="ProtNLM"/>
    </source>
</evidence>
<organism evidence="7 8">
    <name type="scientific">Friedmanniomyces endolithicus</name>
    <dbReference type="NCBI Taxonomy" id="329885"/>
    <lineage>
        <taxon>Eukaryota</taxon>
        <taxon>Fungi</taxon>
        <taxon>Dikarya</taxon>
        <taxon>Ascomycota</taxon>
        <taxon>Pezizomycotina</taxon>
        <taxon>Dothideomycetes</taxon>
        <taxon>Dothideomycetidae</taxon>
        <taxon>Mycosphaerellales</taxon>
        <taxon>Teratosphaeriaceae</taxon>
        <taxon>Friedmanniomyces</taxon>
    </lineage>
</organism>
<dbReference type="SUPFAM" id="SSF51197">
    <property type="entry name" value="Clavaminate synthase-like"/>
    <property type="match status" value="1"/>
</dbReference>
<dbReference type="Proteomes" id="UP000310066">
    <property type="component" value="Unassembled WGS sequence"/>
</dbReference>
<dbReference type="GO" id="GO:0046872">
    <property type="term" value="F:metal ion binding"/>
    <property type="evidence" value="ECO:0007669"/>
    <property type="project" value="UniProtKB-KW"/>
</dbReference>
<evidence type="ECO:0000256" key="3">
    <source>
        <dbReference type="ARBA" id="ARBA00023004"/>
    </source>
</evidence>
<evidence type="ECO:0000313" key="8">
    <source>
        <dbReference type="Proteomes" id="UP000310066"/>
    </source>
</evidence>
<evidence type="ECO:0000259" key="5">
    <source>
        <dbReference type="Pfam" id="PF13002"/>
    </source>
</evidence>
<dbReference type="PANTHER" id="PTHR10209:SF804">
    <property type="entry name" value="FE2OG DIOXYGENASE DOMAIN-CONTAINING PROTEIN"/>
    <property type="match status" value="1"/>
</dbReference>
<accession>A0A4U0UMC9</accession>
<dbReference type="InterPro" id="IPR014752">
    <property type="entry name" value="Arrestin-like_C"/>
</dbReference>
<dbReference type="AlphaFoldDB" id="A0A4U0UMC9"/>
<dbReference type="Pfam" id="PF14226">
    <property type="entry name" value="DIOX_N"/>
    <property type="match status" value="1"/>
</dbReference>
<dbReference type="Gene3D" id="2.60.40.640">
    <property type="match status" value="1"/>
</dbReference>
<dbReference type="PANTHER" id="PTHR10209">
    <property type="entry name" value="OXIDOREDUCTASE, 2OG-FE II OXYGENASE FAMILY PROTEIN"/>
    <property type="match status" value="1"/>
</dbReference>
<protein>
    <recommendedName>
        <fullName evidence="9">LDB19 N-terminal domain-containing protein</fullName>
    </recommendedName>
</protein>
<dbReference type="InterPro" id="IPR024391">
    <property type="entry name" value="LDB19_N"/>
</dbReference>
<comment type="caution">
    <text evidence="7">The sequence shown here is derived from an EMBL/GenBank/DDBJ whole genome shotgun (WGS) entry which is preliminary data.</text>
</comment>
<dbReference type="Pfam" id="PF13002">
    <property type="entry name" value="LDB19"/>
    <property type="match status" value="1"/>
</dbReference>
<sequence length="688" mass="76470">MKPSAISSAVSSDNLEIPLIDFSAFVSGDAPTRRTTAQAILEGFQAAGFIYLRNHGIPKSDVQATFAESQKFFKRPQAQKELLCWTTPEANRGYSQPGREKTTDLIDAADIEAKRAEEGADLKESMEIGREGEPDHPNQWPDRFDDDGQAFKKQMLAFHDTCKTLHGQVMSAIAVGLGIDEHYFDSFCDGGDNTLRLLHYPEVRHEVFVKNVNQADEDQWQDLTPVMPTTLFGLGLKRSSNQLDYPPAISRKQSSTTAVVELKTPSMEHFKRPNIGLGKKHASNDKRDKQSKERSQSKHKDAAPAPAKAVMKPVKLGMIMESPPILFLGGPQEATGAIISGRLQVSPSAGDVVMNTIVMYLECTTTTARPVEARCRECMSTVTDLYEWNFLSKPKTFKATEGTQELPFSHLIPGHLPALTHGQIGTIDYSLHVRAKSSDGQETELRRELIIQRALRPGNDKNSVRIFPPTDLSLHVTLPSVIHPIGEFPITCRMTGVTNKRNDTQTRWRLRKLTWRIEEKETMVSPACAKHAAKVGGEGKGVQHTHDREIGTDELKVGWKTDFSDGQIDGEFMAAINSAAKPQCEVDAPNGLKISHILVIELVIAEEWAPNKKPDQATPTGAARVLRTQFNLHVTERAGMGISWDDEMPPTYEDVPASPPHYQADHTFVREYDGEDIRGDMEQLTLEH</sequence>
<evidence type="ECO:0000259" key="6">
    <source>
        <dbReference type="Pfam" id="PF14226"/>
    </source>
</evidence>
<dbReference type="STRING" id="329885.A0A4U0UMC9"/>
<proteinExistence type="predicted"/>
<keyword evidence="2" id="KW-0560">Oxidoreductase</keyword>
<reference evidence="7 8" key="1">
    <citation type="submission" date="2017-03" db="EMBL/GenBank/DDBJ databases">
        <title>Genomes of endolithic fungi from Antarctica.</title>
        <authorList>
            <person name="Coleine C."/>
            <person name="Masonjones S."/>
            <person name="Stajich J.E."/>
        </authorList>
    </citation>
    <scope>NUCLEOTIDE SEQUENCE [LARGE SCALE GENOMIC DNA]</scope>
    <source>
        <strain evidence="7 8">CCFEE 5311</strain>
    </source>
</reference>
<keyword evidence="1" id="KW-0479">Metal-binding</keyword>
<evidence type="ECO:0000313" key="7">
    <source>
        <dbReference type="EMBL" id="TKA36880.1"/>
    </source>
</evidence>
<evidence type="ECO:0000256" key="1">
    <source>
        <dbReference type="ARBA" id="ARBA00022723"/>
    </source>
</evidence>
<feature type="compositionally biased region" description="Basic and acidic residues" evidence="4">
    <location>
        <begin position="282"/>
        <end position="302"/>
    </location>
</feature>
<dbReference type="EMBL" id="NAJP01000056">
    <property type="protein sequence ID" value="TKA36880.1"/>
    <property type="molecule type" value="Genomic_DNA"/>
</dbReference>
<dbReference type="Gene3D" id="2.60.120.330">
    <property type="entry name" value="B-lactam Antibiotic, Isopenicillin N Synthase, Chain"/>
    <property type="match status" value="1"/>
</dbReference>
<feature type="region of interest" description="Disordered" evidence="4">
    <location>
        <begin position="270"/>
        <end position="307"/>
    </location>
</feature>